<gene>
    <name evidence="1" type="ORF">S06H3_64109</name>
</gene>
<proteinExistence type="predicted"/>
<protein>
    <submittedName>
        <fullName evidence="1">Uncharacterized protein</fullName>
    </submittedName>
</protein>
<accession>X1QGX1</accession>
<reference evidence="1" key="1">
    <citation type="journal article" date="2014" name="Front. Microbiol.">
        <title>High frequency of phylogenetically diverse reductive dehalogenase-homologous genes in deep subseafloor sedimentary metagenomes.</title>
        <authorList>
            <person name="Kawai M."/>
            <person name="Futagami T."/>
            <person name="Toyoda A."/>
            <person name="Takaki Y."/>
            <person name="Nishi S."/>
            <person name="Hori S."/>
            <person name="Arai W."/>
            <person name="Tsubouchi T."/>
            <person name="Morono Y."/>
            <person name="Uchiyama I."/>
            <person name="Ito T."/>
            <person name="Fujiyama A."/>
            <person name="Inagaki F."/>
            <person name="Takami H."/>
        </authorList>
    </citation>
    <scope>NUCLEOTIDE SEQUENCE</scope>
    <source>
        <strain evidence="1">Expedition CK06-06</strain>
    </source>
</reference>
<organism evidence="1">
    <name type="scientific">marine sediment metagenome</name>
    <dbReference type="NCBI Taxonomy" id="412755"/>
    <lineage>
        <taxon>unclassified sequences</taxon>
        <taxon>metagenomes</taxon>
        <taxon>ecological metagenomes</taxon>
    </lineage>
</organism>
<comment type="caution">
    <text evidence="1">The sequence shown here is derived from an EMBL/GenBank/DDBJ whole genome shotgun (WGS) entry which is preliminary data.</text>
</comment>
<dbReference type="EMBL" id="BARV01042714">
    <property type="protein sequence ID" value="GAI50275.1"/>
    <property type="molecule type" value="Genomic_DNA"/>
</dbReference>
<feature type="non-terminal residue" evidence="1">
    <location>
        <position position="1"/>
    </location>
</feature>
<evidence type="ECO:0000313" key="1">
    <source>
        <dbReference type="EMBL" id="GAI50275.1"/>
    </source>
</evidence>
<sequence>NIGPITVTTGIRAFFNAWWIVTFFSETPFDLAVLI</sequence>
<dbReference type="AlphaFoldDB" id="X1QGX1"/>
<name>X1QGX1_9ZZZZ</name>